<protein>
    <recommendedName>
        <fullName evidence="3">KfrA N-terminal DNA-binding domain-containing protein</fullName>
    </recommendedName>
</protein>
<keyword evidence="4" id="KW-0614">Plasmid</keyword>
<dbReference type="RefSeq" id="WP_100922656.1">
    <property type="nucleotide sequence ID" value="NZ_CP020371.1"/>
</dbReference>
<dbReference type="EMBL" id="CP020371">
    <property type="protein sequence ID" value="AUB85001.1"/>
    <property type="molecule type" value="Genomic_DNA"/>
</dbReference>
<reference evidence="4 5" key="1">
    <citation type="submission" date="2017-03" db="EMBL/GenBank/DDBJ databases">
        <title>Complete genome sequence of Candidatus 'Thiodictyon syntrophicum' sp. nov. strain Cad16T, a photolithoautotroph purple sulfur bacterium isolated from an alpine meromictic lake.</title>
        <authorList>
            <person name="Luedin S.M."/>
            <person name="Pothier J.F."/>
            <person name="Danza F."/>
            <person name="Storelli N."/>
            <person name="Wittwer M."/>
            <person name="Tonolla M."/>
        </authorList>
    </citation>
    <scope>NUCLEOTIDE SEQUENCE [LARGE SCALE GENOMIC DNA]</scope>
    <source>
        <strain evidence="4 5">Cad16T</strain>
        <plasmid evidence="5">Plasmid pts417</plasmid>
    </source>
</reference>
<feature type="domain" description="KfrA N-terminal DNA-binding" evidence="3">
    <location>
        <begin position="7"/>
        <end position="115"/>
    </location>
</feature>
<name>A0A2K8UIK6_9GAMM</name>
<feature type="coiled-coil region" evidence="1">
    <location>
        <begin position="240"/>
        <end position="295"/>
    </location>
</feature>
<evidence type="ECO:0000259" key="3">
    <source>
        <dbReference type="Pfam" id="PF11740"/>
    </source>
</evidence>
<sequence length="346" mass="37440">MASITTTRESAKTAALAILRRGERPTAEKVRAALGHGAQQTILSALDEFWAELGERLREPRLPTAVVDAAAALWSLALQEGAQQWDTERAAAATRVAELAALIDQLRVEQAAMLTQCDQHQGENRQLTARLDEATLALGATRQEAADLTHRVQGLEAVAAALRSELAAERTGRAGDQATWLQQVDETRQRLKAAEGALAKTQRALDQIRDTEAAQRADLARTSQRGADLERHLQEQVAAVADLRTRMEDQAAQQRELQAALATATHERDQAAGAAAQADTECATLRARCAYLEQERQTHLAQLAAGSEASVEAARALRRDLQELLRPVLEQRNPPTAPVPGAVPTP</sequence>
<feature type="compositionally biased region" description="Pro residues" evidence="2">
    <location>
        <begin position="335"/>
        <end position="346"/>
    </location>
</feature>
<dbReference type="KEGG" id="tsy:THSYN_29085"/>
<keyword evidence="5" id="KW-1185">Reference proteome</keyword>
<organism evidence="4 5">
    <name type="scientific">Candidatus Thiodictyon syntrophicum</name>
    <dbReference type="NCBI Taxonomy" id="1166950"/>
    <lineage>
        <taxon>Bacteria</taxon>
        <taxon>Pseudomonadati</taxon>
        <taxon>Pseudomonadota</taxon>
        <taxon>Gammaproteobacteria</taxon>
        <taxon>Chromatiales</taxon>
        <taxon>Chromatiaceae</taxon>
        <taxon>Thiodictyon</taxon>
    </lineage>
</organism>
<dbReference type="AlphaFoldDB" id="A0A2K8UIK6"/>
<accession>A0A2K8UIK6</accession>
<dbReference type="Pfam" id="PF11740">
    <property type="entry name" value="KfrA_N"/>
    <property type="match status" value="1"/>
</dbReference>
<evidence type="ECO:0000313" key="5">
    <source>
        <dbReference type="Proteomes" id="UP000232638"/>
    </source>
</evidence>
<gene>
    <name evidence="4" type="ORF">THSYN_29085</name>
</gene>
<dbReference type="OrthoDB" id="5772375at2"/>
<proteinExistence type="predicted"/>
<evidence type="ECO:0000313" key="4">
    <source>
        <dbReference type="EMBL" id="AUB85001.1"/>
    </source>
</evidence>
<dbReference type="Proteomes" id="UP000232638">
    <property type="component" value="Plasmid pTs417"/>
</dbReference>
<keyword evidence="1" id="KW-0175">Coiled coil</keyword>
<evidence type="ECO:0000256" key="1">
    <source>
        <dbReference type="SAM" id="Coils"/>
    </source>
</evidence>
<geneLocation type="plasmid" evidence="5">
    <name>pts417</name>
</geneLocation>
<dbReference type="InterPro" id="IPR021104">
    <property type="entry name" value="KfrA_DNA-bd_N"/>
</dbReference>
<feature type="coiled-coil region" evidence="1">
    <location>
        <begin position="117"/>
        <end position="211"/>
    </location>
</feature>
<evidence type="ECO:0000256" key="2">
    <source>
        <dbReference type="SAM" id="MobiDB-lite"/>
    </source>
</evidence>
<feature type="region of interest" description="Disordered" evidence="2">
    <location>
        <begin position="326"/>
        <end position="346"/>
    </location>
</feature>